<dbReference type="Proteomes" id="UP000446866">
    <property type="component" value="Unassembled WGS sequence"/>
</dbReference>
<comment type="catalytic activity">
    <reaction evidence="1">
        <text>Release of any N-terminal amino acid, including proline, that is linked to proline, even from a dipeptide or tripeptide.</text>
        <dbReference type="EC" id="3.4.11.9"/>
    </reaction>
</comment>
<keyword evidence="11" id="KW-1185">Reference proteome</keyword>
<comment type="similarity">
    <text evidence="3">Belongs to the peptidase M24B family.</text>
</comment>
<dbReference type="SUPFAM" id="SSF55920">
    <property type="entry name" value="Creatinase/aminopeptidase"/>
    <property type="match status" value="1"/>
</dbReference>
<evidence type="ECO:0000256" key="6">
    <source>
        <dbReference type="ARBA" id="ARBA00022801"/>
    </source>
</evidence>
<dbReference type="GO" id="GO:0030145">
    <property type="term" value="F:manganese ion binding"/>
    <property type="evidence" value="ECO:0007669"/>
    <property type="project" value="InterPro"/>
</dbReference>
<dbReference type="GO" id="GO:0070006">
    <property type="term" value="F:metalloaminopeptidase activity"/>
    <property type="evidence" value="ECO:0007669"/>
    <property type="project" value="InterPro"/>
</dbReference>
<dbReference type="GO" id="GO:0006508">
    <property type="term" value="P:proteolysis"/>
    <property type="evidence" value="ECO:0007669"/>
    <property type="project" value="TreeGrafter"/>
</dbReference>
<dbReference type="InterPro" id="IPR036005">
    <property type="entry name" value="Creatinase/aminopeptidase-like"/>
</dbReference>
<comment type="caution">
    <text evidence="10">The sequence shown here is derived from an EMBL/GenBank/DDBJ whole genome shotgun (WGS) entry which is preliminary data.</text>
</comment>
<evidence type="ECO:0000256" key="5">
    <source>
        <dbReference type="ARBA" id="ARBA00022723"/>
    </source>
</evidence>
<evidence type="ECO:0000313" key="10">
    <source>
        <dbReference type="EMBL" id="NBH62070.1"/>
    </source>
</evidence>
<proteinExistence type="inferred from homology"/>
<dbReference type="InterPro" id="IPR052433">
    <property type="entry name" value="X-Pro_dipept-like"/>
</dbReference>
<dbReference type="SUPFAM" id="SSF53092">
    <property type="entry name" value="Creatinase/prolidase N-terminal domain"/>
    <property type="match status" value="1"/>
</dbReference>
<keyword evidence="6" id="KW-0378">Hydrolase</keyword>
<evidence type="ECO:0000256" key="7">
    <source>
        <dbReference type="ARBA" id="ARBA00023211"/>
    </source>
</evidence>
<keyword evidence="8" id="KW-0472">Membrane</keyword>
<evidence type="ECO:0000256" key="1">
    <source>
        <dbReference type="ARBA" id="ARBA00001424"/>
    </source>
</evidence>
<dbReference type="Pfam" id="PF00557">
    <property type="entry name" value="Peptidase_M24"/>
    <property type="match status" value="1"/>
</dbReference>
<accession>A0A845QIW1</accession>
<dbReference type="PANTHER" id="PTHR43226:SF4">
    <property type="entry name" value="XAA-PRO AMINOPEPTIDASE 3"/>
    <property type="match status" value="1"/>
</dbReference>
<organism evidence="10 11">
    <name type="scientific">Anaerotruncus colihominis</name>
    <dbReference type="NCBI Taxonomy" id="169435"/>
    <lineage>
        <taxon>Bacteria</taxon>
        <taxon>Bacillati</taxon>
        <taxon>Bacillota</taxon>
        <taxon>Clostridia</taxon>
        <taxon>Eubacteriales</taxon>
        <taxon>Oscillospiraceae</taxon>
        <taxon>Anaerotruncus</taxon>
    </lineage>
</organism>
<name>A0A845QIW1_9FIRM</name>
<dbReference type="RefSeq" id="WP_160202357.1">
    <property type="nucleotide sequence ID" value="NZ_QXWK01000019.1"/>
</dbReference>
<evidence type="ECO:0000313" key="11">
    <source>
        <dbReference type="Proteomes" id="UP000446866"/>
    </source>
</evidence>
<evidence type="ECO:0000256" key="2">
    <source>
        <dbReference type="ARBA" id="ARBA00001936"/>
    </source>
</evidence>
<evidence type="ECO:0000256" key="4">
    <source>
        <dbReference type="ARBA" id="ARBA00012574"/>
    </source>
</evidence>
<dbReference type="AlphaFoldDB" id="A0A845QIW1"/>
<dbReference type="Pfam" id="PF05195">
    <property type="entry name" value="AMP_N"/>
    <property type="match status" value="1"/>
</dbReference>
<keyword evidence="8" id="KW-0812">Transmembrane</keyword>
<dbReference type="EC" id="3.4.11.9" evidence="4"/>
<dbReference type="InterPro" id="IPR007865">
    <property type="entry name" value="Aminopep_P_N"/>
</dbReference>
<keyword evidence="7" id="KW-0464">Manganese</keyword>
<evidence type="ECO:0000256" key="3">
    <source>
        <dbReference type="ARBA" id="ARBA00008766"/>
    </source>
</evidence>
<keyword evidence="10" id="KW-0645">Protease</keyword>
<keyword evidence="10" id="KW-0031">Aminopeptidase</keyword>
<evidence type="ECO:0000259" key="9">
    <source>
        <dbReference type="SMART" id="SM01011"/>
    </source>
</evidence>
<reference evidence="10 11" key="1">
    <citation type="submission" date="2018-08" db="EMBL/GenBank/DDBJ databases">
        <title>Murine metabolic-syndrome-specific gut microbial biobank.</title>
        <authorList>
            <person name="Liu C."/>
        </authorList>
    </citation>
    <scope>NUCLEOTIDE SEQUENCE [LARGE SCALE GENOMIC DNA]</scope>
    <source>
        <strain evidence="10 11">28</strain>
    </source>
</reference>
<evidence type="ECO:0000256" key="8">
    <source>
        <dbReference type="SAM" id="Phobius"/>
    </source>
</evidence>
<dbReference type="EMBL" id="QXWK01000019">
    <property type="protein sequence ID" value="NBH62070.1"/>
    <property type="molecule type" value="Genomic_DNA"/>
</dbReference>
<keyword evidence="5" id="KW-0479">Metal-binding</keyword>
<dbReference type="InterPro" id="IPR029149">
    <property type="entry name" value="Creatin/AminoP/Spt16_N"/>
</dbReference>
<comment type="cofactor">
    <cofactor evidence="2">
        <name>Mn(2+)</name>
        <dbReference type="ChEBI" id="CHEBI:29035"/>
    </cofactor>
</comment>
<dbReference type="SMART" id="SM01011">
    <property type="entry name" value="AMP_N"/>
    <property type="match status" value="1"/>
</dbReference>
<protein>
    <recommendedName>
        <fullName evidence="4">Xaa-Pro aminopeptidase</fullName>
        <ecNumber evidence="4">3.4.11.9</ecNumber>
    </recommendedName>
</protein>
<dbReference type="Gene3D" id="3.90.230.10">
    <property type="entry name" value="Creatinase/methionine aminopeptidase superfamily"/>
    <property type="match status" value="1"/>
</dbReference>
<feature type="transmembrane region" description="Helical" evidence="8">
    <location>
        <begin position="47"/>
        <end position="69"/>
    </location>
</feature>
<dbReference type="PANTHER" id="PTHR43226">
    <property type="entry name" value="XAA-PRO AMINOPEPTIDASE 3"/>
    <property type="match status" value="1"/>
</dbReference>
<sequence length="428" mass="48496">MYQKEARKRREKIAEKLIDGQLLLSFGGNDELGVVGIPQREKTDKNFYYLTGMSIAEGLLMLVKAHGMLQEYLFVKRRTANEEFYLGRSLDPTYYREKTGIQAVMYMEDFEDVLESLATWTKLEKVYFCSSFDGFTKYTRYENILADRITRAYPGVQIGSLSKELDFMRLRKSSLEAAQIQKAIDITEEALAVAAKQLKPGIRGYQMQSILEHEIKMRGGSGDIVQALIGKETTIMHNFYANEATAKDGDLFLADIATFYNDYCCDISRTYPVNGTFTDEQAHWYNVVLKTQEMTIASMKPGKTRQECGQEANAYFTEELRKGGYLKDGESIGTLLSEFRINYVTPGMVNHGIGLSCHEEREDEEGRLVPGMIVAVEPGVYFGDKDLGIRIEDDVLITETGCEVLSSNIPKTIDEIEAMMKNNTIEEL</sequence>
<dbReference type="InterPro" id="IPR000994">
    <property type="entry name" value="Pept_M24"/>
</dbReference>
<gene>
    <name evidence="10" type="ORF">D0435_10445</name>
</gene>
<dbReference type="Gene3D" id="3.40.350.10">
    <property type="entry name" value="Creatinase/prolidase N-terminal domain"/>
    <property type="match status" value="1"/>
</dbReference>
<keyword evidence="8" id="KW-1133">Transmembrane helix</keyword>
<feature type="domain" description="Aminopeptidase P N-terminal" evidence="9">
    <location>
        <begin position="1"/>
        <end position="133"/>
    </location>
</feature>